<dbReference type="InterPro" id="IPR044925">
    <property type="entry name" value="His-Me_finger_sf"/>
</dbReference>
<sequence>MKKLLMLAIAMLFCSLSVASTATIKVDNFYDVKKQAKIIWQDHRITFYCGCSFDKHLNVNHASCGYLPQDMKRAKRVEWEHIVPVSWFGAQRPCWREALCKHKNAKSYSGRNCCEKIDPEFRRMYHDLHNLVPAIGEVNKARQNYRFVDLNISDKIYNGCELYVNDDLRIVVPKDELKGMIARAYLYMAKTYPFKLNKNAQKLFITWHQQYPPSEWEIEWNKRVKAVQGTDNVYISAFE</sequence>
<dbReference type="InterPro" id="IPR007346">
    <property type="entry name" value="Endonuclease-I"/>
</dbReference>
<evidence type="ECO:0000256" key="1">
    <source>
        <dbReference type="ARBA" id="ARBA00006429"/>
    </source>
</evidence>
<dbReference type="AlphaFoldDB" id="A0AAE3HQ72"/>
<evidence type="ECO:0000256" key="3">
    <source>
        <dbReference type="ARBA" id="ARBA00022801"/>
    </source>
</evidence>
<evidence type="ECO:0000313" key="5">
    <source>
        <dbReference type="EMBL" id="MCS5708432.1"/>
    </source>
</evidence>
<dbReference type="GO" id="GO:0016787">
    <property type="term" value="F:hydrolase activity"/>
    <property type="evidence" value="ECO:0007669"/>
    <property type="project" value="UniProtKB-KW"/>
</dbReference>
<keyword evidence="2" id="KW-0540">Nuclease</keyword>
<dbReference type="RefSeq" id="WP_057622743.1">
    <property type="nucleotide sequence ID" value="NZ_LKHV02000001.1"/>
</dbReference>
<reference evidence="5" key="1">
    <citation type="journal article" date="2016" name="Genome Announc.">
        <title>Draft Genome Sequences of Two Novel Amoeba-Resistant Intranuclear Bacteria, 'Candidatus Berkiella cookevillensis' and 'Candidatus Berkiella aquae'.</title>
        <authorList>
            <person name="Mehari Y.T."/>
            <person name="Arivett B.A."/>
            <person name="Farone A.L."/>
            <person name="Gunderson J.H."/>
            <person name="Farone M.B."/>
        </authorList>
    </citation>
    <scope>NUCLEOTIDE SEQUENCE</scope>
    <source>
        <strain evidence="5">CC99</strain>
    </source>
</reference>
<dbReference type="GO" id="GO:0004519">
    <property type="term" value="F:endonuclease activity"/>
    <property type="evidence" value="ECO:0007669"/>
    <property type="project" value="UniProtKB-KW"/>
</dbReference>
<proteinExistence type="inferred from homology"/>
<dbReference type="EMBL" id="LKHV02000001">
    <property type="protein sequence ID" value="MCS5708432.1"/>
    <property type="molecule type" value="Genomic_DNA"/>
</dbReference>
<keyword evidence="3" id="KW-0378">Hydrolase</keyword>
<comment type="caution">
    <text evidence="5">The sequence shown here is derived from an EMBL/GenBank/DDBJ whole genome shotgun (WGS) entry which is preliminary data.</text>
</comment>
<accession>A0AAE3HQ72</accession>
<dbReference type="PANTHER" id="PTHR33607:SF2">
    <property type="entry name" value="ENDONUCLEASE-1"/>
    <property type="match status" value="1"/>
</dbReference>
<feature type="signal peptide" evidence="4">
    <location>
        <begin position="1"/>
        <end position="19"/>
    </location>
</feature>
<evidence type="ECO:0000256" key="4">
    <source>
        <dbReference type="SAM" id="SignalP"/>
    </source>
</evidence>
<comment type="similarity">
    <text evidence="1">Belongs to the EndA/NucM nuclease family.</text>
</comment>
<evidence type="ECO:0000313" key="6">
    <source>
        <dbReference type="Proteomes" id="UP000051494"/>
    </source>
</evidence>
<protein>
    <submittedName>
        <fullName evidence="5">Endonuclease</fullName>
    </submittedName>
</protein>
<keyword evidence="5" id="KW-0255">Endonuclease</keyword>
<organism evidence="5 6">
    <name type="scientific">Candidatus Berkiella cookevillensis</name>
    <dbReference type="NCBI Taxonomy" id="437022"/>
    <lineage>
        <taxon>Bacteria</taxon>
        <taxon>Pseudomonadati</taxon>
        <taxon>Pseudomonadota</taxon>
        <taxon>Gammaproteobacteria</taxon>
        <taxon>Candidatus Berkiellales</taxon>
        <taxon>Candidatus Berkiellaceae</taxon>
        <taxon>Candidatus Berkiella</taxon>
    </lineage>
</organism>
<dbReference type="SUPFAM" id="SSF54060">
    <property type="entry name" value="His-Me finger endonucleases"/>
    <property type="match status" value="1"/>
</dbReference>
<keyword evidence="4" id="KW-0732">Signal</keyword>
<dbReference type="Proteomes" id="UP000051494">
    <property type="component" value="Unassembled WGS sequence"/>
</dbReference>
<feature type="chain" id="PRO_5041921543" evidence="4">
    <location>
        <begin position="20"/>
        <end position="239"/>
    </location>
</feature>
<gene>
    <name evidence="5" type="ORF">CC99x_005875</name>
</gene>
<evidence type="ECO:0000256" key="2">
    <source>
        <dbReference type="ARBA" id="ARBA00022722"/>
    </source>
</evidence>
<dbReference type="Pfam" id="PF04231">
    <property type="entry name" value="Endonuclease_1"/>
    <property type="match status" value="1"/>
</dbReference>
<reference evidence="5" key="2">
    <citation type="submission" date="2021-06" db="EMBL/GenBank/DDBJ databases">
        <title>Genomic Description and Analysis of Intracellular Bacteria, Candidatus Berkiella cookevillensis and Candidatus Berkiella aquae.</title>
        <authorList>
            <person name="Kidane D.T."/>
            <person name="Mehari Y.T."/>
            <person name="Rice F.C."/>
            <person name="Arivett B.A."/>
            <person name="Farone A.L."/>
            <person name="Berk S.G."/>
            <person name="Farone M.B."/>
        </authorList>
    </citation>
    <scope>NUCLEOTIDE SEQUENCE</scope>
    <source>
        <strain evidence="5">CC99</strain>
    </source>
</reference>
<name>A0AAE3HQ72_9GAMM</name>
<keyword evidence="6" id="KW-1185">Reference proteome</keyword>
<dbReference type="PANTHER" id="PTHR33607">
    <property type="entry name" value="ENDONUCLEASE-1"/>
    <property type="match status" value="1"/>
</dbReference>